<dbReference type="EMBL" id="CM047909">
    <property type="protein sequence ID" value="KAJ0080204.1"/>
    <property type="molecule type" value="Genomic_DNA"/>
</dbReference>
<reference evidence="2" key="1">
    <citation type="journal article" date="2023" name="G3 (Bethesda)">
        <title>Genome assembly and association tests identify interacting loci associated with vigor, precocity, and sex in interspecific pistachio rootstocks.</title>
        <authorList>
            <person name="Palmer W."/>
            <person name="Jacygrad E."/>
            <person name="Sagayaradj S."/>
            <person name="Cavanaugh K."/>
            <person name="Han R."/>
            <person name="Bertier L."/>
            <person name="Beede B."/>
            <person name="Kafkas S."/>
            <person name="Golino D."/>
            <person name="Preece J."/>
            <person name="Michelmore R."/>
        </authorList>
    </citation>
    <scope>NUCLEOTIDE SEQUENCE [LARGE SCALE GENOMIC DNA]</scope>
</reference>
<evidence type="ECO:0000313" key="2">
    <source>
        <dbReference type="Proteomes" id="UP001164250"/>
    </source>
</evidence>
<protein>
    <submittedName>
        <fullName evidence="1">Uncharacterized protein</fullName>
    </submittedName>
</protein>
<gene>
    <name evidence="1" type="ORF">Patl1_22486</name>
</gene>
<comment type="caution">
    <text evidence="1">The sequence shown here is derived from an EMBL/GenBank/DDBJ whole genome shotgun (WGS) entry which is preliminary data.</text>
</comment>
<evidence type="ECO:0000313" key="1">
    <source>
        <dbReference type="EMBL" id="KAJ0080204.1"/>
    </source>
</evidence>
<sequence>MLMDLEERGGKLLSSRSLIITTALLRLAAREGFALLEEHIRPPKKFGNGHQPPQAHDFCPLSHPQHYNKYQAVDHQPAYHQAVDHRPSYYQAVDHRPAYYNNNQYEHHQAAQLYGGMVIVDHSKRKQIPDGGY</sequence>
<keyword evidence="2" id="KW-1185">Reference proteome</keyword>
<organism evidence="1 2">
    <name type="scientific">Pistacia atlantica</name>
    <dbReference type="NCBI Taxonomy" id="434234"/>
    <lineage>
        <taxon>Eukaryota</taxon>
        <taxon>Viridiplantae</taxon>
        <taxon>Streptophyta</taxon>
        <taxon>Embryophyta</taxon>
        <taxon>Tracheophyta</taxon>
        <taxon>Spermatophyta</taxon>
        <taxon>Magnoliopsida</taxon>
        <taxon>eudicotyledons</taxon>
        <taxon>Gunneridae</taxon>
        <taxon>Pentapetalae</taxon>
        <taxon>rosids</taxon>
        <taxon>malvids</taxon>
        <taxon>Sapindales</taxon>
        <taxon>Anacardiaceae</taxon>
        <taxon>Pistacia</taxon>
    </lineage>
</organism>
<name>A0ACC1A1U1_9ROSI</name>
<accession>A0ACC1A1U1</accession>
<dbReference type="Proteomes" id="UP001164250">
    <property type="component" value="Chromosome 13"/>
</dbReference>
<proteinExistence type="predicted"/>